<evidence type="ECO:0000313" key="1">
    <source>
        <dbReference type="EMBL" id="PRD48182.1"/>
    </source>
</evidence>
<reference evidence="1 2" key="1">
    <citation type="submission" date="2018-02" db="EMBL/GenBank/DDBJ databases">
        <title>The draft genome of Sphingobacterium sp. 5JN-11.</title>
        <authorList>
            <person name="Liu L."/>
            <person name="Li L."/>
            <person name="Liang L."/>
            <person name="Zhang X."/>
            <person name="Wang T."/>
        </authorList>
    </citation>
    <scope>NUCLEOTIDE SEQUENCE [LARGE SCALE GENOMIC DNA]</scope>
    <source>
        <strain evidence="1 2">5JN-11</strain>
    </source>
</reference>
<evidence type="ECO:0000313" key="2">
    <source>
        <dbReference type="Proteomes" id="UP000239711"/>
    </source>
</evidence>
<keyword evidence="2" id="KW-1185">Reference proteome</keyword>
<sequence length="69" mass="7449">MMLSVVPHYRVVACRKGVSILPANVIVFSKDVIGLADHIVVLVEREANLSGDVAVFAKEVIVFSKDLIG</sequence>
<organism evidence="1 2">
    <name type="scientific">Sphingobacterium haloxyli</name>
    <dbReference type="NCBI Taxonomy" id="2100533"/>
    <lineage>
        <taxon>Bacteria</taxon>
        <taxon>Pseudomonadati</taxon>
        <taxon>Bacteroidota</taxon>
        <taxon>Sphingobacteriia</taxon>
        <taxon>Sphingobacteriales</taxon>
        <taxon>Sphingobacteriaceae</taxon>
        <taxon>Sphingobacterium</taxon>
    </lineage>
</organism>
<dbReference type="AlphaFoldDB" id="A0A2S9J5X7"/>
<dbReference type="EMBL" id="PVBQ01000004">
    <property type="protein sequence ID" value="PRD48182.1"/>
    <property type="molecule type" value="Genomic_DNA"/>
</dbReference>
<dbReference type="Proteomes" id="UP000239711">
    <property type="component" value="Unassembled WGS sequence"/>
</dbReference>
<proteinExistence type="predicted"/>
<name>A0A2S9J5X7_9SPHI</name>
<comment type="caution">
    <text evidence="1">The sequence shown here is derived from an EMBL/GenBank/DDBJ whole genome shotgun (WGS) entry which is preliminary data.</text>
</comment>
<gene>
    <name evidence="1" type="ORF">C5745_06650</name>
</gene>
<accession>A0A2S9J5X7</accession>
<dbReference type="RefSeq" id="WP_105716209.1">
    <property type="nucleotide sequence ID" value="NZ_PVBQ01000004.1"/>
</dbReference>
<protein>
    <submittedName>
        <fullName evidence="1">Uncharacterized protein</fullName>
    </submittedName>
</protein>